<evidence type="ECO:0000256" key="2">
    <source>
        <dbReference type="ARBA" id="ARBA00022801"/>
    </source>
</evidence>
<protein>
    <recommendedName>
        <fullName evidence="8">Glycoside hydrolase family 5 domain-containing protein</fullName>
    </recommendedName>
</protein>
<proteinExistence type="inferred from homology"/>
<dbReference type="PANTHER" id="PTHR35923">
    <property type="entry name" value="MAJOR EXTRACELLULAR ENDOGLUCANASE"/>
    <property type="match status" value="1"/>
</dbReference>
<dbReference type="Pfam" id="PF00150">
    <property type="entry name" value="Cellulase"/>
    <property type="match status" value="1"/>
</dbReference>
<keyword evidence="4" id="KW-0119">Carbohydrate metabolism</keyword>
<keyword evidence="10" id="KW-1185">Reference proteome</keyword>
<dbReference type="AlphaFoldDB" id="A0AAW1PQP0"/>
<evidence type="ECO:0000313" key="10">
    <source>
        <dbReference type="Proteomes" id="UP001465755"/>
    </source>
</evidence>
<evidence type="ECO:0000259" key="8">
    <source>
        <dbReference type="Pfam" id="PF00150"/>
    </source>
</evidence>
<keyword evidence="6" id="KW-0624">Polysaccharide degradation</keyword>
<dbReference type="PROSITE" id="PS00659">
    <property type="entry name" value="GLYCOSYL_HYDROL_F5"/>
    <property type="match status" value="1"/>
</dbReference>
<gene>
    <name evidence="9" type="ORF">WJX73_010697</name>
</gene>
<name>A0AAW1PQP0_9CHLO</name>
<keyword evidence="3" id="KW-0136">Cellulose degradation</keyword>
<evidence type="ECO:0000256" key="7">
    <source>
        <dbReference type="SAM" id="MobiDB-lite"/>
    </source>
</evidence>
<comment type="similarity">
    <text evidence="1">Belongs to the glycosyl hydrolase 5 (cellulase A) family.</text>
</comment>
<dbReference type="Gene3D" id="3.20.20.80">
    <property type="entry name" value="Glycosidases"/>
    <property type="match status" value="1"/>
</dbReference>
<dbReference type="EMBL" id="JALJOQ010000012">
    <property type="protein sequence ID" value="KAK9811067.1"/>
    <property type="molecule type" value="Genomic_DNA"/>
</dbReference>
<accession>A0AAW1PQP0</accession>
<evidence type="ECO:0000256" key="4">
    <source>
        <dbReference type="ARBA" id="ARBA00023277"/>
    </source>
</evidence>
<organism evidence="9 10">
    <name type="scientific">Symbiochloris irregularis</name>
    <dbReference type="NCBI Taxonomy" id="706552"/>
    <lineage>
        <taxon>Eukaryota</taxon>
        <taxon>Viridiplantae</taxon>
        <taxon>Chlorophyta</taxon>
        <taxon>core chlorophytes</taxon>
        <taxon>Trebouxiophyceae</taxon>
        <taxon>Trebouxiales</taxon>
        <taxon>Trebouxiaceae</taxon>
        <taxon>Symbiochloris</taxon>
    </lineage>
</organism>
<evidence type="ECO:0000256" key="6">
    <source>
        <dbReference type="ARBA" id="ARBA00023326"/>
    </source>
</evidence>
<comment type="caution">
    <text evidence="9">The sequence shown here is derived from an EMBL/GenBank/DDBJ whole genome shotgun (WGS) entry which is preliminary data.</text>
</comment>
<dbReference type="GO" id="GO:0004553">
    <property type="term" value="F:hydrolase activity, hydrolyzing O-glycosyl compounds"/>
    <property type="evidence" value="ECO:0007669"/>
    <property type="project" value="InterPro"/>
</dbReference>
<feature type="region of interest" description="Disordered" evidence="7">
    <location>
        <begin position="1"/>
        <end position="25"/>
    </location>
</feature>
<feature type="domain" description="Glycoside hydrolase family 5" evidence="8">
    <location>
        <begin position="253"/>
        <end position="527"/>
    </location>
</feature>
<keyword evidence="2" id="KW-0378">Hydrolase</keyword>
<dbReference type="Proteomes" id="UP001465755">
    <property type="component" value="Unassembled WGS sequence"/>
</dbReference>
<evidence type="ECO:0000256" key="3">
    <source>
        <dbReference type="ARBA" id="ARBA00023001"/>
    </source>
</evidence>
<dbReference type="SUPFAM" id="SSF51445">
    <property type="entry name" value="(Trans)glycosidases"/>
    <property type="match status" value="1"/>
</dbReference>
<dbReference type="InterPro" id="IPR018087">
    <property type="entry name" value="Glyco_hydro_5_CS"/>
</dbReference>
<evidence type="ECO:0000256" key="1">
    <source>
        <dbReference type="ARBA" id="ARBA00005641"/>
    </source>
</evidence>
<sequence length="730" mass="79598">MEKNSSDPTPGRAGNPARRTRDSMAATSDHLHRLLRLPLLVSAVLLYCRITESAQVPGIVSQADLDAQYAALQTAGGSRQACQVVFRPYATWGPPGYDNPAAANLPTPSKPAAYVAAALTFDVVNLGSEDIPPGWNFSLTNSFYTRIDQATNLHLVSFGDDTLQGYSNSSGLPLGANAGNNVTAGFVVRASTNMFLPDTFCIGDLKCSIVLVNNISGTYLPFEQAEQGGAGIESAEQPISLQGGEFYDVNGNQMTLKCANWFGFNNGNLMLDGLWAGNSALVNDFATVMYRIQLLGFNCFRVPFSFQTLFNQAPFTWANANCTPISSAGIRANTLQPGYTSNNPLPPQAKPEGNNATICNEKLPNDSVYKRFLYIVQFMAYNNFYVLIDDHSEDSTVKYNTGQWPSLWASLVKDLVADPKVANRLMVDILNEPDSFSYTWNDLKGLYISAMDAIYAVSPNTPMLIEGTTAHTGQYTGINWGDGFATTGAYLQLTGLSDPRPFFDILYNKPYLNNVALAPHMYPPSITNSYTGISGNDLWNRLYYSFGILRTIGYPPEDNSRPKHKFPILIGEIGTFFDVPKATCCDLPFMRDALAWLQGQPNTGQAHPAIQNVAWWAWNANTGDTGGLVDNTWVNILWIKIDWMRSATGMTPCPSPTPTPASGGIQCVASLSIASSWPYNGAYESSINVNLQNLGSATVTSPYTVTMTLASYSSLPQFWNWAVCHSKMAS</sequence>
<dbReference type="PANTHER" id="PTHR35923:SF2">
    <property type="entry name" value="ENDOGLUCANASE"/>
    <property type="match status" value="1"/>
</dbReference>
<dbReference type="GO" id="GO:0030245">
    <property type="term" value="P:cellulose catabolic process"/>
    <property type="evidence" value="ECO:0007669"/>
    <property type="project" value="UniProtKB-KW"/>
</dbReference>
<keyword evidence="5" id="KW-0326">Glycosidase</keyword>
<reference evidence="9 10" key="1">
    <citation type="journal article" date="2024" name="Nat. Commun.">
        <title>Phylogenomics reveals the evolutionary origins of lichenization in chlorophyte algae.</title>
        <authorList>
            <person name="Puginier C."/>
            <person name="Libourel C."/>
            <person name="Otte J."/>
            <person name="Skaloud P."/>
            <person name="Haon M."/>
            <person name="Grisel S."/>
            <person name="Petersen M."/>
            <person name="Berrin J.G."/>
            <person name="Delaux P.M."/>
            <person name="Dal Grande F."/>
            <person name="Keller J."/>
        </authorList>
    </citation>
    <scope>NUCLEOTIDE SEQUENCE [LARGE SCALE GENOMIC DNA]</scope>
    <source>
        <strain evidence="9 10">SAG 2036</strain>
    </source>
</reference>
<evidence type="ECO:0000256" key="5">
    <source>
        <dbReference type="ARBA" id="ARBA00023295"/>
    </source>
</evidence>
<evidence type="ECO:0000313" key="9">
    <source>
        <dbReference type="EMBL" id="KAK9811067.1"/>
    </source>
</evidence>
<dbReference type="InterPro" id="IPR001547">
    <property type="entry name" value="Glyco_hydro_5"/>
</dbReference>
<dbReference type="InterPro" id="IPR017853">
    <property type="entry name" value="GH"/>
</dbReference>